<evidence type="ECO:0000313" key="4">
    <source>
        <dbReference type="EMBL" id="GAA3973504.1"/>
    </source>
</evidence>
<evidence type="ECO:0000313" key="5">
    <source>
        <dbReference type="Proteomes" id="UP001501337"/>
    </source>
</evidence>
<keyword evidence="5" id="KW-1185">Reference proteome</keyword>
<dbReference type="PANTHER" id="PTHR12818:SF0">
    <property type="entry name" value="TRNA (ADENINE(37)-N6)-METHYLTRANSFERASE"/>
    <property type="match status" value="1"/>
</dbReference>
<reference evidence="5" key="1">
    <citation type="journal article" date="2019" name="Int. J. Syst. Evol. Microbiol.">
        <title>The Global Catalogue of Microorganisms (GCM) 10K type strain sequencing project: providing services to taxonomists for standard genome sequencing and annotation.</title>
        <authorList>
            <consortium name="The Broad Institute Genomics Platform"/>
            <consortium name="The Broad Institute Genome Sequencing Center for Infectious Disease"/>
            <person name="Wu L."/>
            <person name="Ma J."/>
        </authorList>
    </citation>
    <scope>NUCLEOTIDE SEQUENCE [LARGE SCALE GENOMIC DNA]</scope>
    <source>
        <strain evidence="5">JCM 17555</strain>
    </source>
</reference>
<evidence type="ECO:0000259" key="3">
    <source>
        <dbReference type="PROSITE" id="PS51668"/>
    </source>
</evidence>
<sequence>MSQNHAEPGSYEIHPIAWVRSPFTQKFGVPRQAGLAAVPVDIVFEPAYSRPEAFVGLNEASHLWVIGRFHLASADGDTPSLSVRPPRLGGNRRMGVFATRSSFRPNGLSLSAVRLLSMESKAGHMHLTVEGLDLVDGSPIFDVKPYLPYADALPEAELAWAEQSPQRLAVDLAPGLGKEFDAIEQQRPGFLEQLCSVLELDPRPAYHARRGTRGNSGRSYTIQFGDYDVSWAVEADGSLLIHSVRQLQPNQE</sequence>
<keyword evidence="1" id="KW-0949">S-adenosyl-L-methionine</keyword>
<dbReference type="Gene3D" id="3.30.2310.10">
    <property type="entry name" value="YaeB-like"/>
    <property type="match status" value="1"/>
</dbReference>
<comment type="similarity">
    <text evidence="2">Belongs to the tRNA methyltransferase O family.</text>
</comment>
<dbReference type="NCBIfam" id="TIGR00104">
    <property type="entry name" value="tRNA_TsaA"/>
    <property type="match status" value="1"/>
</dbReference>
<dbReference type="InterPro" id="IPR036414">
    <property type="entry name" value="YaeB_N_sf"/>
</dbReference>
<dbReference type="InterPro" id="IPR036413">
    <property type="entry name" value="YaeB-like_sf"/>
</dbReference>
<dbReference type="InterPro" id="IPR040372">
    <property type="entry name" value="YaeB-like"/>
</dbReference>
<dbReference type="Gene3D" id="2.40.30.70">
    <property type="entry name" value="YaeB-like"/>
    <property type="match status" value="1"/>
</dbReference>
<dbReference type="Pfam" id="PF18389">
    <property type="entry name" value="TrmO_C"/>
    <property type="match status" value="1"/>
</dbReference>
<evidence type="ECO:0000256" key="2">
    <source>
        <dbReference type="ARBA" id="ARBA00033753"/>
    </source>
</evidence>
<accession>A0ABP7PZ09</accession>
<dbReference type="PROSITE" id="PS01318">
    <property type="entry name" value="TSAA_1"/>
    <property type="match status" value="1"/>
</dbReference>
<dbReference type="PROSITE" id="PS51668">
    <property type="entry name" value="TSAA_2"/>
    <property type="match status" value="1"/>
</dbReference>
<dbReference type="Proteomes" id="UP001501337">
    <property type="component" value="Unassembled WGS sequence"/>
</dbReference>
<proteinExistence type="inferred from homology"/>
<dbReference type="InterPro" id="IPR023370">
    <property type="entry name" value="TrmO-like_N"/>
</dbReference>
<evidence type="ECO:0000256" key="1">
    <source>
        <dbReference type="ARBA" id="ARBA00022691"/>
    </source>
</evidence>
<dbReference type="InterPro" id="IPR023368">
    <property type="entry name" value="UPF0066_cons_site"/>
</dbReference>
<dbReference type="PANTHER" id="PTHR12818">
    <property type="entry name" value="TRNA (ADENINE(37)-N6)-METHYLTRANSFERASE"/>
    <property type="match status" value="1"/>
</dbReference>
<dbReference type="RefSeq" id="WP_344808489.1">
    <property type="nucleotide sequence ID" value="NZ_BAABBO010000016.1"/>
</dbReference>
<dbReference type="SUPFAM" id="SSF118196">
    <property type="entry name" value="YaeB-like"/>
    <property type="match status" value="1"/>
</dbReference>
<protein>
    <submittedName>
        <fullName evidence="4">tRNA (N6-threonylcarbamoyladenosine(37)-N6)-methyltransferase TrmO</fullName>
    </submittedName>
</protein>
<organism evidence="4 5">
    <name type="scientific">Allohahella marinimesophila</name>
    <dbReference type="NCBI Taxonomy" id="1054972"/>
    <lineage>
        <taxon>Bacteria</taxon>
        <taxon>Pseudomonadati</taxon>
        <taxon>Pseudomonadota</taxon>
        <taxon>Gammaproteobacteria</taxon>
        <taxon>Oceanospirillales</taxon>
        <taxon>Hahellaceae</taxon>
        <taxon>Allohahella</taxon>
    </lineage>
</organism>
<gene>
    <name evidence="4" type="primary">tsaA</name>
    <name evidence="4" type="ORF">GCM10022278_33350</name>
</gene>
<dbReference type="InterPro" id="IPR041369">
    <property type="entry name" value="TrmO_C"/>
</dbReference>
<dbReference type="Pfam" id="PF01980">
    <property type="entry name" value="TrmO_N"/>
    <property type="match status" value="1"/>
</dbReference>
<name>A0ABP7PZ09_9GAMM</name>
<dbReference type="EMBL" id="BAABBO010000016">
    <property type="protein sequence ID" value="GAA3973504.1"/>
    <property type="molecule type" value="Genomic_DNA"/>
</dbReference>
<feature type="domain" description="TsaA-like" evidence="3">
    <location>
        <begin position="13"/>
        <end position="155"/>
    </location>
</feature>
<comment type="caution">
    <text evidence="4">The sequence shown here is derived from an EMBL/GenBank/DDBJ whole genome shotgun (WGS) entry which is preliminary data.</text>
</comment>
<dbReference type="CDD" id="cd09281">
    <property type="entry name" value="UPF0066"/>
    <property type="match status" value="1"/>
</dbReference>